<dbReference type="Proteomes" id="UP001472677">
    <property type="component" value="Unassembled WGS sequence"/>
</dbReference>
<evidence type="ECO:0000313" key="3">
    <source>
        <dbReference type="Proteomes" id="UP001472677"/>
    </source>
</evidence>
<dbReference type="EMBL" id="JBBPBM010000012">
    <property type="protein sequence ID" value="KAK8562535.1"/>
    <property type="molecule type" value="Genomic_DNA"/>
</dbReference>
<evidence type="ECO:0000313" key="2">
    <source>
        <dbReference type="EMBL" id="KAK8562535.1"/>
    </source>
</evidence>
<organism evidence="2 3">
    <name type="scientific">Hibiscus sabdariffa</name>
    <name type="common">roselle</name>
    <dbReference type="NCBI Taxonomy" id="183260"/>
    <lineage>
        <taxon>Eukaryota</taxon>
        <taxon>Viridiplantae</taxon>
        <taxon>Streptophyta</taxon>
        <taxon>Embryophyta</taxon>
        <taxon>Tracheophyta</taxon>
        <taxon>Spermatophyta</taxon>
        <taxon>Magnoliopsida</taxon>
        <taxon>eudicotyledons</taxon>
        <taxon>Gunneridae</taxon>
        <taxon>Pentapetalae</taxon>
        <taxon>rosids</taxon>
        <taxon>malvids</taxon>
        <taxon>Malvales</taxon>
        <taxon>Malvaceae</taxon>
        <taxon>Malvoideae</taxon>
        <taxon>Hibiscus</taxon>
    </lineage>
</organism>
<feature type="region of interest" description="Disordered" evidence="1">
    <location>
        <begin position="84"/>
        <end position="123"/>
    </location>
</feature>
<evidence type="ECO:0000256" key="1">
    <source>
        <dbReference type="SAM" id="MobiDB-lite"/>
    </source>
</evidence>
<protein>
    <submittedName>
        <fullName evidence="2">Uncharacterized protein</fullName>
    </submittedName>
</protein>
<name>A0ABR2EKZ4_9ROSI</name>
<gene>
    <name evidence="2" type="ORF">V6N12_010612</name>
</gene>
<sequence>MGFGDVLRITGLPIDGSPVTGNEKITNAYKSGKEKARELCFHYLGKPMESMNNEIRLSWLNNNFGNLSENYDMNVIAGKYGGAQNQEEEIAAPQDANTPMQQQDDQLEQGVEDANNPIQHHDA</sequence>
<reference evidence="2 3" key="1">
    <citation type="journal article" date="2024" name="G3 (Bethesda)">
        <title>Genome assembly of Hibiscus sabdariffa L. provides insights into metabolisms of medicinal natural products.</title>
        <authorList>
            <person name="Kim T."/>
        </authorList>
    </citation>
    <scope>NUCLEOTIDE SEQUENCE [LARGE SCALE GENOMIC DNA]</scope>
    <source>
        <strain evidence="2">TK-2024</strain>
        <tissue evidence="2">Old leaves</tissue>
    </source>
</reference>
<comment type="caution">
    <text evidence="2">The sequence shown here is derived from an EMBL/GenBank/DDBJ whole genome shotgun (WGS) entry which is preliminary data.</text>
</comment>
<proteinExistence type="predicted"/>
<accession>A0ABR2EKZ4</accession>
<keyword evidence="3" id="KW-1185">Reference proteome</keyword>
<feature type="compositionally biased region" description="Polar residues" evidence="1">
    <location>
        <begin position="95"/>
        <end position="104"/>
    </location>
</feature>